<dbReference type="PANTHER" id="PTHR23019:SF0">
    <property type="entry name" value="NUCLEAR PORE MEMBRANE GLYCOPROTEIN 210"/>
    <property type="match status" value="1"/>
</dbReference>
<dbReference type="PANTHER" id="PTHR23019">
    <property type="entry name" value="NUCLEAR PORE MEMBRANE GLYCOPROTEIN GP210-RELATED"/>
    <property type="match status" value="1"/>
</dbReference>
<keyword evidence="6 10" id="KW-0472">Membrane</keyword>
<feature type="signal peptide" evidence="11">
    <location>
        <begin position="1"/>
        <end position="30"/>
    </location>
</feature>
<dbReference type="Pfam" id="PF02368">
    <property type="entry name" value="Big_2"/>
    <property type="match status" value="1"/>
</dbReference>
<keyword evidence="4 11" id="KW-0732">Signal</keyword>
<feature type="domain" description="BIG2" evidence="12">
    <location>
        <begin position="1617"/>
        <end position="1699"/>
    </location>
</feature>
<evidence type="ECO:0000256" key="6">
    <source>
        <dbReference type="ARBA" id="ARBA00023136"/>
    </source>
</evidence>
<dbReference type="Pfam" id="PF24425">
    <property type="entry name" value="Ig_GP210_15th"/>
    <property type="match status" value="1"/>
</dbReference>
<feature type="region of interest" description="Disordered" evidence="9">
    <location>
        <begin position="1332"/>
        <end position="1351"/>
    </location>
</feature>
<organism evidence="13 14">
    <name type="scientific">Riccia fluitans</name>
    <dbReference type="NCBI Taxonomy" id="41844"/>
    <lineage>
        <taxon>Eukaryota</taxon>
        <taxon>Viridiplantae</taxon>
        <taxon>Streptophyta</taxon>
        <taxon>Embryophyta</taxon>
        <taxon>Marchantiophyta</taxon>
        <taxon>Marchantiopsida</taxon>
        <taxon>Marchantiidae</taxon>
        <taxon>Marchantiales</taxon>
        <taxon>Ricciaceae</taxon>
        <taxon>Riccia</taxon>
    </lineage>
</organism>
<dbReference type="Pfam" id="PF24427">
    <property type="entry name" value="Ig_GP210_16th"/>
    <property type="match status" value="1"/>
</dbReference>
<dbReference type="InterPro" id="IPR055096">
    <property type="entry name" value="Ig_NUP210_1st"/>
</dbReference>
<feature type="compositionally biased region" description="Pro residues" evidence="9">
    <location>
        <begin position="1998"/>
        <end position="2013"/>
    </location>
</feature>
<dbReference type="InterPro" id="IPR056233">
    <property type="entry name" value="Ig_GP210_16th"/>
</dbReference>
<dbReference type="SUPFAM" id="SSF49373">
    <property type="entry name" value="Invasin/intimin cell-adhesion fragments"/>
    <property type="match status" value="1"/>
</dbReference>
<dbReference type="InterPro" id="IPR045197">
    <property type="entry name" value="NUP210-like"/>
</dbReference>
<evidence type="ECO:0000256" key="5">
    <source>
        <dbReference type="ARBA" id="ARBA00022989"/>
    </source>
</evidence>
<feature type="domain" description="BIG2" evidence="12">
    <location>
        <begin position="1191"/>
        <end position="1267"/>
    </location>
</feature>
<feature type="chain" id="PRO_5044842558" description="BIG2 domain-containing protein" evidence="11">
    <location>
        <begin position="31"/>
        <end position="2042"/>
    </location>
</feature>
<dbReference type="InterPro" id="IPR055097">
    <property type="entry name" value="Ig_NUP210_2nd"/>
</dbReference>
<protein>
    <recommendedName>
        <fullName evidence="12">BIG2 domain-containing protein</fullName>
    </recommendedName>
</protein>
<dbReference type="EMBL" id="JBHFFA010000001">
    <property type="protein sequence ID" value="KAL2649632.1"/>
    <property type="molecule type" value="Genomic_DNA"/>
</dbReference>
<name>A0ABD1ZE39_9MARC</name>
<dbReference type="GO" id="GO:0031965">
    <property type="term" value="C:nuclear membrane"/>
    <property type="evidence" value="ECO:0007669"/>
    <property type="project" value="UniProtKB-SubCell"/>
</dbReference>
<accession>A0ABD1ZE39</accession>
<gene>
    <name evidence="13" type="ORF">R1flu_017760</name>
</gene>
<dbReference type="Pfam" id="PF22962">
    <property type="entry name" value="Ig_NUP210_7th"/>
    <property type="match status" value="1"/>
</dbReference>
<dbReference type="InterPro" id="IPR055099">
    <property type="entry name" value="Ig_NUP210_7th"/>
</dbReference>
<evidence type="ECO:0000256" key="1">
    <source>
        <dbReference type="ARBA" id="ARBA00004590"/>
    </source>
</evidence>
<feature type="domain" description="BIG2" evidence="12">
    <location>
        <begin position="496"/>
        <end position="572"/>
    </location>
</feature>
<evidence type="ECO:0000313" key="14">
    <source>
        <dbReference type="Proteomes" id="UP001605036"/>
    </source>
</evidence>
<keyword evidence="14" id="KW-1185">Reference proteome</keyword>
<dbReference type="Pfam" id="PF22967">
    <property type="entry name" value="Ig_NUP210_1st"/>
    <property type="match status" value="1"/>
</dbReference>
<feature type="compositionally biased region" description="Basic and acidic residues" evidence="9">
    <location>
        <begin position="1339"/>
        <end position="1351"/>
    </location>
</feature>
<dbReference type="InterPro" id="IPR008964">
    <property type="entry name" value="Invasin/intimin_cell_adhesion"/>
</dbReference>
<evidence type="ECO:0000256" key="2">
    <source>
        <dbReference type="ARBA" id="ARBA00007313"/>
    </source>
</evidence>
<dbReference type="SMART" id="SM00635">
    <property type="entry name" value="BID_2"/>
    <property type="match status" value="3"/>
</dbReference>
<comment type="subcellular location">
    <subcellularLocation>
        <location evidence="1">Nucleus membrane</location>
        <topology evidence="1">Single-pass membrane protein</topology>
    </subcellularLocation>
</comment>
<dbReference type="Pfam" id="PF22969">
    <property type="entry name" value="Ig_NUP210_2nd"/>
    <property type="match status" value="1"/>
</dbReference>
<keyword evidence="3 10" id="KW-0812">Transmembrane</keyword>
<reference evidence="13 14" key="1">
    <citation type="submission" date="2024-09" db="EMBL/GenBank/DDBJ databases">
        <title>Chromosome-scale assembly of Riccia fluitans.</title>
        <authorList>
            <person name="Paukszto L."/>
            <person name="Sawicki J."/>
            <person name="Karawczyk K."/>
            <person name="Piernik-Szablinska J."/>
            <person name="Szczecinska M."/>
            <person name="Mazdziarz M."/>
        </authorList>
    </citation>
    <scope>NUCLEOTIDE SEQUENCE [LARGE SCALE GENOMIC DNA]</scope>
    <source>
        <strain evidence="13">Rf_01</strain>
        <tissue evidence="13">Aerial parts of the thallus</tissue>
    </source>
</reference>
<proteinExistence type="inferred from homology"/>
<feature type="region of interest" description="Disordered" evidence="9">
    <location>
        <begin position="1997"/>
        <end position="2021"/>
    </location>
</feature>
<dbReference type="Gene3D" id="2.60.40.1080">
    <property type="match status" value="1"/>
</dbReference>
<evidence type="ECO:0000256" key="8">
    <source>
        <dbReference type="ARBA" id="ARBA00023242"/>
    </source>
</evidence>
<dbReference type="InterPro" id="IPR003343">
    <property type="entry name" value="Big_2"/>
</dbReference>
<evidence type="ECO:0000256" key="7">
    <source>
        <dbReference type="ARBA" id="ARBA00023180"/>
    </source>
</evidence>
<evidence type="ECO:0000313" key="13">
    <source>
        <dbReference type="EMBL" id="KAL2649632.1"/>
    </source>
</evidence>
<comment type="caution">
    <text evidence="13">The sequence shown here is derived from an EMBL/GenBank/DDBJ whole genome shotgun (WGS) entry which is preliminary data.</text>
</comment>
<comment type="similarity">
    <text evidence="2">Belongs to the NUP210 family.</text>
</comment>
<evidence type="ECO:0000256" key="9">
    <source>
        <dbReference type="SAM" id="MobiDB-lite"/>
    </source>
</evidence>
<evidence type="ECO:0000256" key="11">
    <source>
        <dbReference type="SAM" id="SignalP"/>
    </source>
</evidence>
<dbReference type="Pfam" id="PF26182">
    <property type="entry name" value="Ig_NUP210_5th"/>
    <property type="match status" value="1"/>
</dbReference>
<evidence type="ECO:0000256" key="4">
    <source>
        <dbReference type="ARBA" id="ARBA00022729"/>
    </source>
</evidence>
<evidence type="ECO:0000256" key="3">
    <source>
        <dbReference type="ARBA" id="ARBA00022692"/>
    </source>
</evidence>
<keyword evidence="7" id="KW-0325">Glycoprotein</keyword>
<dbReference type="InterPro" id="IPR057586">
    <property type="entry name" value="Ig_NUP210_16th"/>
</dbReference>
<dbReference type="Proteomes" id="UP001605036">
    <property type="component" value="Unassembled WGS sequence"/>
</dbReference>
<sequence length="2042" mass="221627">MIEGRMTLLTGAFVLLLQIIFWELSSPAEAALTAGQHQGPHISSLNLLLPPRTTRPVHYRLHGFNGCFTWSWDHHDLLSVEPEYNGTVGHCSTSAVITSVASYTGRRATAVHATDIITGQVLRCEVFVDKISRIRIFHHSLKLDLDGLATLRIRAFDSEDNVFSSLVGLQFMWQLSPLNRVGESSTHKLTHVPLKDTALEDEEIETQIQLEQTGLDSDLYVVRGISAGQERITAQLLEPDFEDLMDVVVLTVAEAVSLEPPSPLYIIPGTHLQYTLKTVRRNQATVVELPSPYHHWFTVNSTVAEIDPLMGTVVGRTHGVTTVIVEDTRVAGHQQISALHVVTPVSLRLYLTPLSASGVGPSPLAKEPPIISSDVPWQLVVGRKYVVQVLTFSRESGTRPLQLTKDNDLRRTYENEGVWVVDDIPEDVAAEQRWQNCSLIHSIKEGTGTLVAVLAHGSMVHDEITGKWFPANKEVLREEQNVRVCSPVRIIALHLDETGTVLLPWIPGHPQEYRLSVEGGCGEKAGDYWWSSSTTATASVDAHGVVRSQGLGRAVIRVSAVRDPLNYDEVAVEVSTPAYINPVAGLPVEVEVPSSLPVAVHLRTSEGKLYSRCDSFSPLVQWNIIGGDNSFALLNKTSEILPLLHSALQLEPDSEAEGLCEIQASACAWTLVLATRGGKATVTAALGVSKSLTDSRLVEPSQRILETSWTIAAFMPLSLRQIGDGNSFGGYVLGGGEAQATSVASSGSGESLRELLLVTGSSMKVKVHGGPERWRQGVEFVESCVDAIGGDETSSGIRVDHLNDGSGRVYLLTCTGLGNHTLVFHRGNLVGDDHPMRAIASVSLTVICAVPTSISVLIDEPENSFHLIKLAAQADRDANRVRTTPFTVINGRTIRVAAVAMSHTRPFANASSLTVRWSKSCNSLAEWESTTKSKSAHAEGSWEQLLTLGPVSGECIIEAIVGDLNSMIHLERSALAEVETMLALRKALLKDAVPLQLVTALRLEPKSLLLFLHPNAKGSFLLLGGTSEVESQVQDSKVAVLSHQPPTSGRLQLLVGAKGLGSTVVSVRDVGLATPSEASATVLVADVAWVRMLIPEDASMLLGSNMTIQLEAGDDSGHIFPPSQLSYMNVQVHTLDDVVEVVKPPRSLLGDLGANTFVIRGASVGLTTTLHVSVEKHTGQEVLSDYGRISVFAPLSIHPSSLVIAPGAQYVFSAQGGPRVGASIEFMTLNQEVATIDRISGRLEAVAPGTVTIFSQARGQGGLVITEVSVEVRVQIPFNAVLSVKGGQLGVNREMSIFPSGAEEDLLSFAELCRDYKWSVTDDQVLAFKHVESAGGGDGEGKPSTEAADRKRSIPEHVYGHDGILGTEEGFSARVIGRSAGRAKVTVEFTCSFRNIQGVWETRDYSASDTIWVVPDPPLALGVPATWLMRPQYTSSILLPQWTGQFPARMDTGNFVKSVLYTVMHDGSSDMGVISLTEDGRIRTSERLEMACIHARDRNTARTEVAACVRVAEVAQMMVGARDFPYHVAELSVGSSQQYTVTLADLFGIPFFESGRGSSLLVLETNRADIVTAKVTDCEQHEISCSLTITIQALRQGTALVRVSYRGLSHIADFILIKVGAFVNPRNLSVHIGGRVNFTVIGKGIHGAGLPRGERGYWSTDNPSVLEIDRTTGTAKAVGEGTAIVSFTSSRLTTYTSVTVIRISSVTLETPKNLEHLTNMPFREEGYRFPVLFSDTQGLDAGVLGESREVTYECQLKPSFLGLVVPWREPGFNSFYCVFFAYTPQQLRYNVHRTEENQKMIAAARPSSDGSIHLTITAIVPGNPPVEGSVQTSLTGGFEIINTPQELHLSPTTNRSLITVIGNTGKVKVAWGRTDVMIVEKLSDTSPSFGIAARANFEVKLVAKNEPFTDRVVFSLLQTGQEEERFVIYAADHYTRSLLARPVITAVLLVVVLLVLPLILCARLLDLPQQVADQPPPLEGAESTVTNAVYNAGVCEQTPPPTRGFSRTPPPQPYTDYLSRTTEKTPYYKREGIRRFDPSRTY</sequence>
<keyword evidence="8" id="KW-0539">Nucleus</keyword>
<evidence type="ECO:0000259" key="12">
    <source>
        <dbReference type="SMART" id="SM00635"/>
    </source>
</evidence>
<evidence type="ECO:0000256" key="10">
    <source>
        <dbReference type="SAM" id="Phobius"/>
    </source>
</evidence>
<dbReference type="Pfam" id="PF25354">
    <property type="entry name" value="Ig_NUP210_16th"/>
    <property type="match status" value="1"/>
</dbReference>
<dbReference type="InterPro" id="IPR056232">
    <property type="entry name" value="Ig_GP210_15th"/>
</dbReference>
<keyword evidence="5 10" id="KW-1133">Transmembrane helix</keyword>
<feature type="transmembrane region" description="Helical" evidence="10">
    <location>
        <begin position="1943"/>
        <end position="1965"/>
    </location>
</feature>